<feature type="chain" id="PRO_5012791338" evidence="1">
    <location>
        <begin position="16"/>
        <end position="234"/>
    </location>
</feature>
<organism evidence="2 3">
    <name type="scientific">Chrysochromulina tobinii</name>
    <dbReference type="NCBI Taxonomy" id="1460289"/>
    <lineage>
        <taxon>Eukaryota</taxon>
        <taxon>Haptista</taxon>
        <taxon>Haptophyta</taxon>
        <taxon>Prymnesiophyceae</taxon>
        <taxon>Prymnesiales</taxon>
        <taxon>Chrysochromulinaceae</taxon>
        <taxon>Chrysochromulina</taxon>
    </lineage>
</organism>
<accession>A0A0M0JIV3</accession>
<keyword evidence="1" id="KW-0732">Signal</keyword>
<proteinExistence type="predicted"/>
<evidence type="ECO:0000313" key="3">
    <source>
        <dbReference type="Proteomes" id="UP000037460"/>
    </source>
</evidence>
<reference evidence="3" key="1">
    <citation type="journal article" date="2015" name="PLoS Genet.">
        <title>Genome Sequence and Transcriptome Analyses of Chrysochromulina tobin: Metabolic Tools for Enhanced Algal Fitness in the Prominent Order Prymnesiales (Haptophyceae).</title>
        <authorList>
            <person name="Hovde B.T."/>
            <person name="Deodato C.R."/>
            <person name="Hunsperger H.M."/>
            <person name="Ryken S.A."/>
            <person name="Yost W."/>
            <person name="Jha R.K."/>
            <person name="Patterson J."/>
            <person name="Monnat R.J. Jr."/>
            <person name="Barlow S.B."/>
            <person name="Starkenburg S.R."/>
            <person name="Cattolico R.A."/>
        </authorList>
    </citation>
    <scope>NUCLEOTIDE SEQUENCE</scope>
    <source>
        <strain evidence="3">CCMP291</strain>
    </source>
</reference>
<keyword evidence="3" id="KW-1185">Reference proteome</keyword>
<feature type="signal peptide" evidence="1">
    <location>
        <begin position="1"/>
        <end position="15"/>
    </location>
</feature>
<dbReference type="OrthoDB" id="10547551at2759"/>
<dbReference type="AlphaFoldDB" id="A0A0M0JIV3"/>
<evidence type="ECO:0000313" key="2">
    <source>
        <dbReference type="EMBL" id="KOO26516.1"/>
    </source>
</evidence>
<dbReference type="Proteomes" id="UP000037460">
    <property type="component" value="Unassembled WGS sequence"/>
</dbReference>
<sequence>MKSVLWAAVLTLSAARELDGCGASDANLLFRRQRICASLTQSPSYYCGESWKNVSKDVAHEDWPSQATYMHDMLAALSGPTTCLNTSYAKDTVEWMNTAMSNETLAGGSFMGTWLDFQVGYFQTPMPPTAPRIESPSTLGRKCWAFAYLKQLWEPTLLETAVQAVGLNISFFISEYNKAIPLTFALCEKVIHNCFLNASVAPRPPCPASVDEFHVGFERENILRGDIVQYPFSQ</sequence>
<protein>
    <submittedName>
        <fullName evidence="2">Uncharacterized protein</fullName>
    </submittedName>
</protein>
<dbReference type="EMBL" id="JWZX01002840">
    <property type="protein sequence ID" value="KOO26516.1"/>
    <property type="molecule type" value="Genomic_DNA"/>
</dbReference>
<gene>
    <name evidence="2" type="ORF">Ctob_003635</name>
</gene>
<name>A0A0M0JIV3_9EUKA</name>
<comment type="caution">
    <text evidence="2">The sequence shown here is derived from an EMBL/GenBank/DDBJ whole genome shotgun (WGS) entry which is preliminary data.</text>
</comment>
<evidence type="ECO:0000256" key="1">
    <source>
        <dbReference type="SAM" id="SignalP"/>
    </source>
</evidence>